<dbReference type="PANTHER" id="PTHR43421">
    <property type="entry name" value="METALLOPROTEASE PMBA"/>
    <property type="match status" value="1"/>
</dbReference>
<evidence type="ECO:0000259" key="3">
    <source>
        <dbReference type="Pfam" id="PF19289"/>
    </source>
</evidence>
<protein>
    <submittedName>
        <fullName evidence="5">PmbA protein</fullName>
    </submittedName>
</protein>
<comment type="similarity">
    <text evidence="1">Belongs to the peptidase U62 family.</text>
</comment>
<evidence type="ECO:0000313" key="5">
    <source>
        <dbReference type="EMBL" id="MDQ0466933.1"/>
    </source>
</evidence>
<dbReference type="InterPro" id="IPR035068">
    <property type="entry name" value="TldD/PmbA_N"/>
</dbReference>
<dbReference type="RefSeq" id="WP_307353184.1">
    <property type="nucleotide sequence ID" value="NZ_JAUSVS010000017.1"/>
</dbReference>
<dbReference type="Pfam" id="PF19289">
    <property type="entry name" value="PmbA_TldD_3rd"/>
    <property type="match status" value="1"/>
</dbReference>
<dbReference type="InterPro" id="IPR045569">
    <property type="entry name" value="Metalloprtase-TldD/E_C"/>
</dbReference>
<feature type="domain" description="Metalloprotease TldD/E N-terminal" evidence="2">
    <location>
        <begin position="21"/>
        <end position="85"/>
    </location>
</feature>
<evidence type="ECO:0000313" key="6">
    <source>
        <dbReference type="Proteomes" id="UP001228905"/>
    </source>
</evidence>
<keyword evidence="6" id="KW-1185">Reference proteome</keyword>
<dbReference type="Pfam" id="PF19290">
    <property type="entry name" value="PmbA_TldD_2nd"/>
    <property type="match status" value="1"/>
</dbReference>
<reference evidence="5 6" key="1">
    <citation type="submission" date="2023-07" db="EMBL/GenBank/DDBJ databases">
        <title>Genomic Encyclopedia of Type Strains, Phase IV (KMG-IV): sequencing the most valuable type-strain genomes for metagenomic binning, comparative biology and taxonomic classification.</title>
        <authorList>
            <person name="Goeker M."/>
        </authorList>
    </citation>
    <scope>NUCLEOTIDE SEQUENCE [LARGE SCALE GENOMIC DNA]</scope>
    <source>
        <strain evidence="5 6">DSM 18695</strain>
    </source>
</reference>
<comment type="caution">
    <text evidence="5">The sequence shown here is derived from an EMBL/GenBank/DDBJ whole genome shotgun (WGS) entry which is preliminary data.</text>
</comment>
<dbReference type="InterPro" id="IPR036059">
    <property type="entry name" value="TldD/PmbA_sf"/>
</dbReference>
<dbReference type="Gene3D" id="3.30.2290.10">
    <property type="entry name" value="PmbA/TldD superfamily"/>
    <property type="match status" value="1"/>
</dbReference>
<dbReference type="PANTHER" id="PTHR43421:SF1">
    <property type="entry name" value="METALLOPROTEASE PMBA"/>
    <property type="match status" value="1"/>
</dbReference>
<dbReference type="InterPro" id="IPR045570">
    <property type="entry name" value="Metalloprtase-TldD/E_cen_dom"/>
</dbReference>
<proteinExistence type="inferred from homology"/>
<feature type="domain" description="Metalloprotease TldD/E central" evidence="4">
    <location>
        <begin position="114"/>
        <end position="219"/>
    </location>
</feature>
<organism evidence="5 6">
    <name type="scientific">Caulobacter ginsengisoli</name>
    <dbReference type="NCBI Taxonomy" id="400775"/>
    <lineage>
        <taxon>Bacteria</taxon>
        <taxon>Pseudomonadati</taxon>
        <taxon>Pseudomonadota</taxon>
        <taxon>Alphaproteobacteria</taxon>
        <taxon>Caulobacterales</taxon>
        <taxon>Caulobacteraceae</taxon>
        <taxon>Caulobacter</taxon>
    </lineage>
</organism>
<feature type="domain" description="Metalloprotease TldD/E C-terminal" evidence="3">
    <location>
        <begin position="227"/>
        <end position="442"/>
    </location>
</feature>
<name>A0ABU0J0H9_9CAUL</name>
<dbReference type="Pfam" id="PF01523">
    <property type="entry name" value="PmbA_TldD_1st"/>
    <property type="match status" value="1"/>
</dbReference>
<sequence length="443" mass="45713">MDENLLQDVVAQAMKAGADAAEAVFAERRALSVSVRLGELEEVEREEARDLGLRVFVGSRQATVSGSDISAEARGKLIERAVAMARLAPEDPYAGLAPQDRLARGPFANLDLYDPGEPAAEALEALAHESEAAALAVAGVTNSDGGSASWSSGSWTLVTSTGFVGPHKASSFSLSASAIAGEGSAMERGGEGRAARWAADLPGATSIGTEAGNRAVGRLGARKISSQTAPVIFENRLATSLIGPLLGAISGPSVARGVSFLKDKLGQRLFPEGFEIVDDPHRRRGLGSSPFDDEGVANQRWALIDNGVLTTWLLNCASAKQLGLETTGHASRGSAGPPGVGTSNLTVTPGTRDQAGLMADAKNGLLITSMFGPSLNSNTGDWSVGCSGFWFENGEIAYPVTEITVAGNLIDIYGRLIAGSDLEIRGSANSPSLLVDGLAIAGK</sequence>
<accession>A0ABU0J0H9</accession>
<dbReference type="EMBL" id="JAUSVS010000017">
    <property type="protein sequence ID" value="MDQ0466933.1"/>
    <property type="molecule type" value="Genomic_DNA"/>
</dbReference>
<evidence type="ECO:0000259" key="2">
    <source>
        <dbReference type="Pfam" id="PF01523"/>
    </source>
</evidence>
<evidence type="ECO:0000256" key="1">
    <source>
        <dbReference type="ARBA" id="ARBA00005836"/>
    </source>
</evidence>
<dbReference type="Proteomes" id="UP001228905">
    <property type="component" value="Unassembled WGS sequence"/>
</dbReference>
<dbReference type="InterPro" id="IPR002510">
    <property type="entry name" value="Metalloprtase-TldD/E_N"/>
</dbReference>
<gene>
    <name evidence="5" type="ORF">QO010_004730</name>
</gene>
<evidence type="ECO:0000259" key="4">
    <source>
        <dbReference type="Pfam" id="PF19290"/>
    </source>
</evidence>
<dbReference type="InterPro" id="IPR047657">
    <property type="entry name" value="PmbA"/>
</dbReference>
<dbReference type="SUPFAM" id="SSF111283">
    <property type="entry name" value="Putative modulator of DNA gyrase, PmbA/TldD"/>
    <property type="match status" value="1"/>
</dbReference>